<evidence type="ECO:0000256" key="4">
    <source>
        <dbReference type="ARBA" id="ARBA00023136"/>
    </source>
</evidence>
<keyword evidence="7" id="KW-1185">Reference proteome</keyword>
<evidence type="ECO:0000313" key="6">
    <source>
        <dbReference type="EMBL" id="WOO81856.1"/>
    </source>
</evidence>
<evidence type="ECO:0000256" key="2">
    <source>
        <dbReference type="ARBA" id="ARBA00022692"/>
    </source>
</evidence>
<dbReference type="RefSeq" id="XP_062627888.1">
    <property type="nucleotide sequence ID" value="XM_062771906.1"/>
</dbReference>
<dbReference type="GO" id="GO:0016020">
    <property type="term" value="C:membrane"/>
    <property type="evidence" value="ECO:0007669"/>
    <property type="project" value="UniProtKB-SubCell"/>
</dbReference>
<keyword evidence="4 5" id="KW-0472">Membrane</keyword>
<protein>
    <submittedName>
        <fullName evidence="6">Uncharacterized protein</fullName>
    </submittedName>
</protein>
<dbReference type="EMBL" id="CP086717">
    <property type="protein sequence ID" value="WOO81856.1"/>
    <property type="molecule type" value="Genomic_DNA"/>
</dbReference>
<evidence type="ECO:0000256" key="1">
    <source>
        <dbReference type="ARBA" id="ARBA00004370"/>
    </source>
</evidence>
<evidence type="ECO:0000313" key="7">
    <source>
        <dbReference type="Proteomes" id="UP000827549"/>
    </source>
</evidence>
<evidence type="ECO:0000256" key="3">
    <source>
        <dbReference type="ARBA" id="ARBA00022989"/>
    </source>
</evidence>
<dbReference type="AlphaFoldDB" id="A0AAF0YCC0"/>
<sequence>MPPRPIDAGTDVSASTERRIIGSLAAVAAAYIVLAGVQVRHWAEYRPLPRTARPPSPPTLQWATLKRVYREGGVGELFRGGHILFARLFVVLCCVVFAISVFKPAAADGATDRAVAGQVSKVAVASLLAWAATYPLGAQHVAAVLGADDPMGAMDPPNKFLRAGLLSAPVFLANLAHAGLLSLAGLQWLLHFAFDTSSVVVLTGFTLACVIVSWPLRVAAVRIIATYVYREGVTERPKDLPPYDGLLATCRAIRDEEGWEVLLGW</sequence>
<evidence type="ECO:0000256" key="5">
    <source>
        <dbReference type="SAM" id="Phobius"/>
    </source>
</evidence>
<proteinExistence type="predicted"/>
<comment type="subcellular location">
    <subcellularLocation>
        <location evidence="1">Membrane</location>
    </subcellularLocation>
</comment>
<accession>A0AAF0YCC0</accession>
<name>A0AAF0YCC0_9TREE</name>
<dbReference type="SUPFAM" id="SSF103506">
    <property type="entry name" value="Mitochondrial carrier"/>
    <property type="match status" value="1"/>
</dbReference>
<dbReference type="Gene3D" id="1.50.40.10">
    <property type="entry name" value="Mitochondrial carrier domain"/>
    <property type="match status" value="1"/>
</dbReference>
<feature type="transmembrane region" description="Helical" evidence="5">
    <location>
        <begin position="20"/>
        <end position="43"/>
    </location>
</feature>
<keyword evidence="3 5" id="KW-1133">Transmembrane helix</keyword>
<gene>
    <name evidence="6" type="ORF">LOC62_04G005374</name>
</gene>
<organism evidence="6 7">
    <name type="scientific">Vanrija pseudolonga</name>
    <dbReference type="NCBI Taxonomy" id="143232"/>
    <lineage>
        <taxon>Eukaryota</taxon>
        <taxon>Fungi</taxon>
        <taxon>Dikarya</taxon>
        <taxon>Basidiomycota</taxon>
        <taxon>Agaricomycotina</taxon>
        <taxon>Tremellomycetes</taxon>
        <taxon>Trichosporonales</taxon>
        <taxon>Trichosporonaceae</taxon>
        <taxon>Vanrija</taxon>
    </lineage>
</organism>
<reference evidence="6" key="1">
    <citation type="submission" date="2023-10" db="EMBL/GenBank/DDBJ databases">
        <authorList>
            <person name="Noh H."/>
        </authorList>
    </citation>
    <scope>NUCLEOTIDE SEQUENCE</scope>
    <source>
        <strain evidence="6">DUCC4014</strain>
    </source>
</reference>
<feature type="transmembrane region" description="Helical" evidence="5">
    <location>
        <begin position="196"/>
        <end position="216"/>
    </location>
</feature>
<dbReference type="Proteomes" id="UP000827549">
    <property type="component" value="Chromosome 4"/>
</dbReference>
<feature type="transmembrane region" description="Helical" evidence="5">
    <location>
        <begin position="165"/>
        <end position="190"/>
    </location>
</feature>
<keyword evidence="2 5" id="KW-0812">Transmembrane</keyword>
<dbReference type="InterPro" id="IPR023395">
    <property type="entry name" value="MCP_dom_sf"/>
</dbReference>
<dbReference type="GeneID" id="87808603"/>
<feature type="transmembrane region" description="Helical" evidence="5">
    <location>
        <begin position="84"/>
        <end position="102"/>
    </location>
</feature>
<feature type="transmembrane region" description="Helical" evidence="5">
    <location>
        <begin position="122"/>
        <end position="145"/>
    </location>
</feature>